<reference evidence="4" key="1">
    <citation type="submission" date="2012-12" db="EMBL/GenBank/DDBJ databases">
        <authorList>
            <person name="Hellsten U."/>
            <person name="Grimwood J."/>
            <person name="Chapman J.A."/>
            <person name="Shapiro H."/>
            <person name="Aerts A."/>
            <person name="Otillar R.P."/>
            <person name="Terry A.Y."/>
            <person name="Boore J.L."/>
            <person name="Simakov O."/>
            <person name="Marletaz F."/>
            <person name="Cho S.-J."/>
            <person name="Edsinger-Gonzales E."/>
            <person name="Havlak P."/>
            <person name="Kuo D.-H."/>
            <person name="Larsson T."/>
            <person name="Lv J."/>
            <person name="Arendt D."/>
            <person name="Savage R."/>
            <person name="Osoegawa K."/>
            <person name="de Jong P."/>
            <person name="Lindberg D.R."/>
            <person name="Seaver E.C."/>
            <person name="Weisblat D.A."/>
            <person name="Putnam N.H."/>
            <person name="Grigoriev I.V."/>
            <person name="Rokhsar D.S."/>
        </authorList>
    </citation>
    <scope>NUCLEOTIDE SEQUENCE</scope>
    <source>
        <strain evidence="4">I ESC-2004</strain>
    </source>
</reference>
<name>R7UW65_CAPTE</name>
<protein>
    <submittedName>
        <fullName evidence="2 3">Uncharacterized protein</fullName>
    </submittedName>
</protein>
<dbReference type="EMBL" id="AMQN01006042">
    <property type="status" value="NOT_ANNOTATED_CDS"/>
    <property type="molecule type" value="Genomic_DNA"/>
</dbReference>
<proteinExistence type="predicted"/>
<evidence type="ECO:0000313" key="3">
    <source>
        <dbReference type="EnsemblMetazoa" id="CapteP223814"/>
    </source>
</evidence>
<gene>
    <name evidence="2" type="ORF">CAPTEDRAFT_223814</name>
</gene>
<reference evidence="2 4" key="2">
    <citation type="journal article" date="2013" name="Nature">
        <title>Insights into bilaterian evolution from three spiralian genomes.</title>
        <authorList>
            <person name="Simakov O."/>
            <person name="Marletaz F."/>
            <person name="Cho S.J."/>
            <person name="Edsinger-Gonzales E."/>
            <person name="Havlak P."/>
            <person name="Hellsten U."/>
            <person name="Kuo D.H."/>
            <person name="Larsson T."/>
            <person name="Lv J."/>
            <person name="Arendt D."/>
            <person name="Savage R."/>
            <person name="Osoegawa K."/>
            <person name="de Jong P."/>
            <person name="Grimwood J."/>
            <person name="Chapman J.A."/>
            <person name="Shapiro H."/>
            <person name="Aerts A."/>
            <person name="Otillar R.P."/>
            <person name="Terry A.Y."/>
            <person name="Boore J.L."/>
            <person name="Grigoriev I.V."/>
            <person name="Lindberg D.R."/>
            <person name="Seaver E.C."/>
            <person name="Weisblat D.A."/>
            <person name="Putnam N.H."/>
            <person name="Rokhsar D.S."/>
        </authorList>
    </citation>
    <scope>NUCLEOTIDE SEQUENCE</scope>
    <source>
        <strain evidence="2 4">I ESC-2004</strain>
    </source>
</reference>
<dbReference type="EMBL" id="KB297448">
    <property type="protein sequence ID" value="ELU10517.1"/>
    <property type="molecule type" value="Genomic_DNA"/>
</dbReference>
<dbReference type="HOGENOM" id="CLU_1176404_0_0_1"/>
<evidence type="ECO:0000313" key="2">
    <source>
        <dbReference type="EMBL" id="ELU10517.1"/>
    </source>
</evidence>
<dbReference type="EnsemblMetazoa" id="CapteT223814">
    <property type="protein sequence ID" value="CapteP223814"/>
    <property type="gene ID" value="CapteG223814"/>
</dbReference>
<reference evidence="3" key="3">
    <citation type="submission" date="2015-06" db="UniProtKB">
        <authorList>
            <consortium name="EnsemblMetazoa"/>
        </authorList>
    </citation>
    <scope>IDENTIFICATION</scope>
</reference>
<evidence type="ECO:0000313" key="4">
    <source>
        <dbReference type="Proteomes" id="UP000014760"/>
    </source>
</evidence>
<organism evidence="2">
    <name type="scientific">Capitella teleta</name>
    <name type="common">Polychaete worm</name>
    <dbReference type="NCBI Taxonomy" id="283909"/>
    <lineage>
        <taxon>Eukaryota</taxon>
        <taxon>Metazoa</taxon>
        <taxon>Spiralia</taxon>
        <taxon>Lophotrochozoa</taxon>
        <taxon>Annelida</taxon>
        <taxon>Polychaeta</taxon>
        <taxon>Sedentaria</taxon>
        <taxon>Scolecida</taxon>
        <taxon>Capitellidae</taxon>
        <taxon>Capitella</taxon>
    </lineage>
</organism>
<dbReference type="OrthoDB" id="6279124at2759"/>
<feature type="region of interest" description="Disordered" evidence="1">
    <location>
        <begin position="73"/>
        <end position="105"/>
    </location>
</feature>
<dbReference type="AlphaFoldDB" id="R7UW65"/>
<sequence length="236" mass="26678">MPQHAYLQEMADIRHNGSVMTISAHLPIDMSHEKSQFPMATRTKLPPKGYGTEYSENFHWGLGEINASSWNKESSGLFDSQPMLSSRGQHPPPTHQSPLAASADPETFYSNQYPSIYRETIAPKDDRGNYKDAFAPIANKPDGRRLMHDESHPDKMYPSQWSSELADGAGLYSYPTTTGLAPEIPFNKDLMWKAHGQTGEWPTPMWKTWRQAATCPPYDGHDDQVEYSKYKVQVSL</sequence>
<dbReference type="Proteomes" id="UP000014760">
    <property type="component" value="Unassembled WGS sequence"/>
</dbReference>
<feature type="compositionally biased region" description="Polar residues" evidence="1">
    <location>
        <begin position="73"/>
        <end position="88"/>
    </location>
</feature>
<keyword evidence="4" id="KW-1185">Reference proteome</keyword>
<accession>R7UW65</accession>
<evidence type="ECO:0000256" key="1">
    <source>
        <dbReference type="SAM" id="MobiDB-lite"/>
    </source>
</evidence>